<dbReference type="CDD" id="cd01344">
    <property type="entry name" value="PL2_Passenger_AT"/>
    <property type="match status" value="1"/>
</dbReference>
<proteinExistence type="predicted"/>
<dbReference type="InterPro" id="IPR012332">
    <property type="entry name" value="Autotransporter_pectin_lyase_C"/>
</dbReference>
<dbReference type="SUPFAM" id="SSF103515">
    <property type="entry name" value="Autotransporter"/>
    <property type="match status" value="1"/>
</dbReference>
<evidence type="ECO:0000256" key="1">
    <source>
        <dbReference type="ARBA" id="ARBA00022729"/>
    </source>
</evidence>
<dbReference type="OrthoDB" id="6053567at2"/>
<keyword evidence="1 3" id="KW-0732">Signal</keyword>
<evidence type="ECO:0000313" key="6">
    <source>
        <dbReference type="Proteomes" id="UP000242496"/>
    </source>
</evidence>
<feature type="region of interest" description="Disordered" evidence="2">
    <location>
        <begin position="1202"/>
        <end position="1254"/>
    </location>
</feature>
<keyword evidence="6" id="KW-1185">Reference proteome</keyword>
<reference evidence="6" key="1">
    <citation type="submission" date="2016-10" db="EMBL/GenBank/DDBJ databases">
        <authorList>
            <person name="Varghese N."/>
            <person name="Submissions S."/>
        </authorList>
    </citation>
    <scope>NUCLEOTIDE SEQUENCE [LARGE SCALE GENOMIC DNA]</scope>
    <source>
        <strain evidence="6">DSM 18168</strain>
    </source>
</reference>
<dbReference type="Gene3D" id="2.40.128.130">
    <property type="entry name" value="Autotransporter beta-domain"/>
    <property type="match status" value="1"/>
</dbReference>
<evidence type="ECO:0000313" key="5">
    <source>
        <dbReference type="EMBL" id="SFU87264.1"/>
    </source>
</evidence>
<dbReference type="InterPro" id="IPR043990">
    <property type="entry name" value="AC_1"/>
</dbReference>
<dbReference type="RefSeq" id="WP_092553208.1">
    <property type="nucleotide sequence ID" value="NZ_CAWRBG010000050.1"/>
</dbReference>
<dbReference type="Gene3D" id="2.160.20.20">
    <property type="match status" value="2"/>
</dbReference>
<dbReference type="NCBIfam" id="TIGR02601">
    <property type="entry name" value="autotrns_rpt"/>
    <property type="match status" value="4"/>
</dbReference>
<dbReference type="InterPro" id="IPR006315">
    <property type="entry name" value="OM_autotransptr_brl_dom"/>
</dbReference>
<dbReference type="Pfam" id="PF03797">
    <property type="entry name" value="Autotransporter"/>
    <property type="match status" value="1"/>
</dbReference>
<dbReference type="Proteomes" id="UP000242496">
    <property type="component" value="Unassembled WGS sequence"/>
</dbReference>
<sequence length="1516" mass="158390">MKIYRHAVFPITLRVTLLFSGISIDAIAESSSCGSSNTETTISRNETAPCNLSQGENLTIKKNASIDAPIGRPNKYDPYGQKYNAVNIGADYNQAQVISVDSIENNGVLQGNNGVLVTYSGSVGNLRNHGTISGTNGAVWVSGQMNMLDNYGSINSGNDTDSLNAIQIQPASGTHDNSQYGRIGTILNQKEGSIDGISVVTSTLKLLHNFGTLKSQQNNSLSTLAAFAIDMGSNVGIFNNDGTVIGPNHGVLVQNGGYLENLYNHSGSKGVTAEQDAIQVTGQGMALLDVNPHIRSSKIKQITNASLLYGKRNGISIDDKGAVDTITNLDGGVIQGDKFSINNQGTLINGIDNAGTIDGDVELGSARLYMSGPNAILKGNVSGTKDSVVTIGSKDGLTKNLNLSFTHNMNAGVVRILSGNALSLGDGHTTGNISSDINNEGRLHFNRNDKTTYSHIISGTGSVHQVGSGTTLLTGENTYTGETKIDSGTLQLGDNETTGSIDKTSSVTIGQSGVLAFDHNNNMTFFNNISGTGGVEHVGKGTTILSGQNTYVGKTNIKTGTLQFNTRNNGPDTRLVAIGSEGTLALNLNGTRRFDGVISGKGHLWKMGAGITTLSSDSSAFTGSTGVEEGTLIVDGKLGTTASAFNVKKGGTVNGSGTIGGTATIENGGHLSGKQGDTLTFGHDLILGHGANVGVSLGAAETSASALFDVRGNLTLAGTLNVTDLGGFSAGEYDIFHYGGTLTNNGMMLTGGAPGALSLDTGRDKKVYLTNTGGMFLNYWDGGDASKHNNGVIDGGNGVWQVGGGNNWTSKAGRPNASWSNADQFAIFSGTAGKVQVDNGGGQVTVNGMQFGTDGYTITGTPLVLKNDNTGSAKIRVGTGNQSAAAAAGSTATIESNLTGSATLETTDYGTLVLKGKNDYTGGTKVTRGILQLGDGGTTGSISGDVVTGDKATLVFNRSNAVRFSGHITGKGNLVQNGGGTTLLTGGNHYTGTTTIQKGTLRQGAKAAFSTASSYTIGQDGTLDMGGFNTTISALNNNGSVRVGGDNHAVGRMLTVAGDYSGNNGTVSLSTTLAGDNSKTDRLVVNGSTSGITQLAIKNVGGMGAKTQEGIKVIDVQGASDGTFNLVGDYHYQGDPAIVAGAYAYRLYKNGTDNSDGNWYLRSSLTRAKPNPEPAQHYQAGVSVYETYGRILQTLNAPESLRDRIGGRQYPLPDIDKFRSAEGKDSTDESTNPTPNGVWGRLSASHGKLSPRVTTSGADATTYNLFRAQIGLDKRFYENAQGTLDGGVFLQYSNIDAKVGSVHGEGDIRAKGYTVGATSTWYGKNQFYLDGLAQVTYFNNDLNSTTASQPLGNNKSALGYALSLEAGQGFDLSPRWSLTPQAQLMFSSVDMNGFHDPFGDKIHFNQSENMKLRVGTAIDYRDKWHDALSKEEKSTHLYGFVNINQEVLGRSDLTDVANVGFISGDDRTWGGVGAGGSYHWGDGKYFIYGETSANTSLNNFADSYDMKAKIGIKRTW</sequence>
<dbReference type="Pfam" id="PF18883">
    <property type="entry name" value="AC_1"/>
    <property type="match status" value="1"/>
</dbReference>
<dbReference type="NCBIfam" id="TIGR01414">
    <property type="entry name" value="autotrans_barl"/>
    <property type="match status" value="1"/>
</dbReference>
<dbReference type="EMBL" id="FPBJ01000037">
    <property type="protein sequence ID" value="SFU87264.1"/>
    <property type="molecule type" value="Genomic_DNA"/>
</dbReference>
<dbReference type="InterPro" id="IPR011050">
    <property type="entry name" value="Pectin_lyase_fold/virulence"/>
</dbReference>
<evidence type="ECO:0000256" key="3">
    <source>
        <dbReference type="SAM" id="SignalP"/>
    </source>
</evidence>
<dbReference type="STRING" id="351659.SAMN05421784_1376"/>
<dbReference type="GO" id="GO:0019867">
    <property type="term" value="C:outer membrane"/>
    <property type="evidence" value="ECO:0007669"/>
    <property type="project" value="InterPro"/>
</dbReference>
<feature type="chain" id="PRO_5017179210" evidence="3">
    <location>
        <begin position="29"/>
        <end position="1516"/>
    </location>
</feature>
<feature type="signal peptide" evidence="3">
    <location>
        <begin position="1"/>
        <end position="28"/>
    </location>
</feature>
<dbReference type="PANTHER" id="PTHR35037">
    <property type="entry name" value="C-TERMINAL REGION OF AIDA-LIKE PROTEIN"/>
    <property type="match status" value="1"/>
</dbReference>
<dbReference type="InterPro" id="IPR036709">
    <property type="entry name" value="Autotransporte_beta_dom_sf"/>
</dbReference>
<evidence type="ECO:0000256" key="2">
    <source>
        <dbReference type="SAM" id="MobiDB-lite"/>
    </source>
</evidence>
<organism evidence="5 6">
    <name type="scientific">Xenorhabdus koppenhoeferi</name>
    <dbReference type="NCBI Taxonomy" id="351659"/>
    <lineage>
        <taxon>Bacteria</taxon>
        <taxon>Pseudomonadati</taxon>
        <taxon>Pseudomonadota</taxon>
        <taxon>Gammaproteobacteria</taxon>
        <taxon>Enterobacterales</taxon>
        <taxon>Morganellaceae</taxon>
        <taxon>Xenorhabdus</taxon>
    </lineage>
</organism>
<dbReference type="InterPro" id="IPR051551">
    <property type="entry name" value="Autotransporter_adhesion"/>
</dbReference>
<feature type="compositionally biased region" description="Basic and acidic residues" evidence="2">
    <location>
        <begin position="1214"/>
        <end position="1227"/>
    </location>
</feature>
<dbReference type="SMART" id="SM00869">
    <property type="entry name" value="Autotransporter"/>
    <property type="match status" value="1"/>
</dbReference>
<accession>A0A1I7JPY4</accession>
<dbReference type="InterPro" id="IPR005546">
    <property type="entry name" value="Autotransporte_beta"/>
</dbReference>
<dbReference type="PROSITE" id="PS51208">
    <property type="entry name" value="AUTOTRANSPORTER"/>
    <property type="match status" value="1"/>
</dbReference>
<evidence type="ECO:0000259" key="4">
    <source>
        <dbReference type="PROSITE" id="PS51208"/>
    </source>
</evidence>
<dbReference type="SUPFAM" id="SSF51126">
    <property type="entry name" value="Pectin lyase-like"/>
    <property type="match status" value="3"/>
</dbReference>
<feature type="domain" description="Autotransporter" evidence="4">
    <location>
        <begin position="1231"/>
        <end position="1516"/>
    </location>
</feature>
<dbReference type="PANTHER" id="PTHR35037:SF3">
    <property type="entry name" value="C-TERMINAL REGION OF AIDA-LIKE PROTEIN"/>
    <property type="match status" value="1"/>
</dbReference>
<name>A0A1I7JPY4_9GAMM</name>
<gene>
    <name evidence="5" type="ORF">SAMN05421784_1376</name>
</gene>
<dbReference type="Pfam" id="PF12951">
    <property type="entry name" value="PATR"/>
    <property type="match status" value="5"/>
</dbReference>
<dbReference type="InterPro" id="IPR013425">
    <property type="entry name" value="Autotrns_rpt"/>
</dbReference>
<protein>
    <submittedName>
        <fullName evidence="5">Outer membrane autotransporter barrel domain-containing protein</fullName>
    </submittedName>
</protein>